<name>A0A5M9I1Z3_9FIRM</name>
<organism evidence="2 3">
    <name type="scientific">Mediterraneibacter catenae</name>
    <dbReference type="NCBI Taxonomy" id="2594882"/>
    <lineage>
        <taxon>Bacteria</taxon>
        <taxon>Bacillati</taxon>
        <taxon>Bacillota</taxon>
        <taxon>Clostridia</taxon>
        <taxon>Lachnospirales</taxon>
        <taxon>Lachnospiraceae</taxon>
        <taxon>Mediterraneibacter</taxon>
    </lineage>
</organism>
<proteinExistence type="predicted"/>
<dbReference type="InterPro" id="IPR010540">
    <property type="entry name" value="CmpB_TMEM229"/>
</dbReference>
<evidence type="ECO:0000313" key="2">
    <source>
        <dbReference type="EMBL" id="KAA8501252.1"/>
    </source>
</evidence>
<feature type="transmembrane region" description="Helical" evidence="1">
    <location>
        <begin position="374"/>
        <end position="395"/>
    </location>
</feature>
<feature type="transmembrane region" description="Helical" evidence="1">
    <location>
        <begin position="146"/>
        <end position="166"/>
    </location>
</feature>
<evidence type="ECO:0000256" key="1">
    <source>
        <dbReference type="SAM" id="Phobius"/>
    </source>
</evidence>
<feature type="transmembrane region" description="Helical" evidence="1">
    <location>
        <begin position="107"/>
        <end position="126"/>
    </location>
</feature>
<feature type="transmembrane region" description="Helical" evidence="1">
    <location>
        <begin position="64"/>
        <end position="86"/>
    </location>
</feature>
<feature type="transmembrane region" description="Helical" evidence="1">
    <location>
        <begin position="264"/>
        <end position="284"/>
    </location>
</feature>
<keyword evidence="1" id="KW-0472">Membrane</keyword>
<feature type="transmembrane region" description="Helical" evidence="1">
    <location>
        <begin position="296"/>
        <end position="315"/>
    </location>
</feature>
<feature type="transmembrane region" description="Helical" evidence="1">
    <location>
        <begin position="38"/>
        <end position="58"/>
    </location>
</feature>
<comment type="caution">
    <text evidence="2">The sequence shown here is derived from an EMBL/GenBank/DDBJ whole genome shotgun (WGS) entry which is preliminary data.</text>
</comment>
<gene>
    <name evidence="2" type="ORF">FNY66_09090</name>
</gene>
<evidence type="ECO:0000313" key="3">
    <source>
        <dbReference type="Proteomes" id="UP000322025"/>
    </source>
</evidence>
<protein>
    <submittedName>
        <fullName evidence="2">Putative ABC transporter permease</fullName>
    </submittedName>
</protein>
<sequence length="434" mass="49831">MIYSGYEMLWLFFIYSFSGWILETVSAALRQKQFVNRGLVNAPFCVIYGFTAMIVTIFCSELHGFWLFAYGMIIATVIEWTAGHWIERFYHEKWWDYSKIKGNLDGYICLPMSVFWGILCVVVKNWGNPFLVNLYSWIPGILGQIIVWILSGVLIIDIAATLFILAGRSRRIEQWKGVDSWLTGISSGLGRRIYGLIDRRLRRAYPDAREKAEKDSAEVKSNVFAYGCSFYKIIWLFVIGAFLGDIVETLYCRATAGVWMSRSSVVWGPFSLVWGIAIAVATLLLHRYKDRSDHFIFIAGTCLGGAYEYICSVFTELMFGKVFWNYSEIPFNLGGRINLLYCFFWGIAAVIWIKGLYPIMSSWIERIPVKAGKILSWVILVFFCCNIVVSGLALIRSDQRAKGVPAEHTWQNIMDEQYDDTRLKEIYPNALQVN</sequence>
<reference evidence="2" key="1">
    <citation type="submission" date="2019-07" db="EMBL/GenBank/DDBJ databases">
        <authorList>
            <person name="Wongkuna S."/>
            <person name="Scaria J."/>
        </authorList>
    </citation>
    <scope>NUCLEOTIDE SEQUENCE [LARGE SCALE GENOMIC DNA]</scope>
    <source>
        <strain evidence="2">SW178</strain>
    </source>
</reference>
<feature type="transmembrane region" description="Helical" evidence="1">
    <location>
        <begin position="12"/>
        <end position="29"/>
    </location>
</feature>
<dbReference type="RefSeq" id="WP_150310898.1">
    <property type="nucleotide sequence ID" value="NZ_VMSO01000010.1"/>
</dbReference>
<keyword evidence="1" id="KW-0812">Transmembrane</keyword>
<dbReference type="Proteomes" id="UP000322025">
    <property type="component" value="Unassembled WGS sequence"/>
</dbReference>
<feature type="transmembrane region" description="Helical" evidence="1">
    <location>
        <begin position="335"/>
        <end position="353"/>
    </location>
</feature>
<feature type="transmembrane region" description="Helical" evidence="1">
    <location>
        <begin position="223"/>
        <end position="244"/>
    </location>
</feature>
<dbReference type="OrthoDB" id="9789229at2"/>
<keyword evidence="1" id="KW-1133">Transmembrane helix</keyword>
<dbReference type="EMBL" id="VMSO01000010">
    <property type="protein sequence ID" value="KAA8501252.1"/>
    <property type="molecule type" value="Genomic_DNA"/>
</dbReference>
<accession>A0A5M9I1Z3</accession>
<dbReference type="Pfam" id="PF06541">
    <property type="entry name" value="ABC_trans_CmpB"/>
    <property type="match status" value="2"/>
</dbReference>
<keyword evidence="3" id="KW-1185">Reference proteome</keyword>
<dbReference type="AlphaFoldDB" id="A0A5M9I1Z3"/>